<name>X0WTB1_9ZZZZ</name>
<protein>
    <recommendedName>
        <fullName evidence="1">Diphthamide synthase domain-containing protein</fullName>
    </recommendedName>
</protein>
<organism evidence="2">
    <name type="scientific">marine sediment metagenome</name>
    <dbReference type="NCBI Taxonomy" id="412755"/>
    <lineage>
        <taxon>unclassified sequences</taxon>
        <taxon>metagenomes</taxon>
        <taxon>ecological metagenomes</taxon>
    </lineage>
</organism>
<comment type="caution">
    <text evidence="2">The sequence shown here is derived from an EMBL/GenBank/DDBJ whole genome shotgun (WGS) entry which is preliminary data.</text>
</comment>
<gene>
    <name evidence="2" type="ORF">S01H1_66853</name>
</gene>
<feature type="domain" description="Diphthamide synthase" evidence="1">
    <location>
        <begin position="2"/>
        <end position="168"/>
    </location>
</feature>
<dbReference type="PANTHER" id="PTHR12196:SF2">
    <property type="entry name" value="DIPHTHINE--AMMONIA LIGASE"/>
    <property type="match status" value="1"/>
</dbReference>
<dbReference type="Gene3D" id="3.90.1490.10">
    <property type="entry name" value="putative n-type atp pyrophosphatase, domain 2"/>
    <property type="match status" value="1"/>
</dbReference>
<evidence type="ECO:0000313" key="2">
    <source>
        <dbReference type="EMBL" id="GAG33890.1"/>
    </source>
</evidence>
<dbReference type="Pfam" id="PF01902">
    <property type="entry name" value="Diphthami_syn_2"/>
    <property type="match status" value="1"/>
</dbReference>
<dbReference type="InterPro" id="IPR030662">
    <property type="entry name" value="DPH6/MJ0570"/>
</dbReference>
<dbReference type="Gene3D" id="3.40.50.620">
    <property type="entry name" value="HUPs"/>
    <property type="match status" value="1"/>
</dbReference>
<reference evidence="2" key="1">
    <citation type="journal article" date="2014" name="Front. Microbiol.">
        <title>High frequency of phylogenetically diverse reductive dehalogenase-homologous genes in deep subseafloor sedimentary metagenomes.</title>
        <authorList>
            <person name="Kawai M."/>
            <person name="Futagami T."/>
            <person name="Toyoda A."/>
            <person name="Takaki Y."/>
            <person name="Nishi S."/>
            <person name="Hori S."/>
            <person name="Arai W."/>
            <person name="Tsubouchi T."/>
            <person name="Morono Y."/>
            <person name="Uchiyama I."/>
            <person name="Ito T."/>
            <person name="Fujiyama A."/>
            <person name="Inagaki F."/>
            <person name="Takami H."/>
        </authorList>
    </citation>
    <scope>NUCLEOTIDE SEQUENCE</scope>
    <source>
        <strain evidence="2">Expedition CK06-06</strain>
    </source>
</reference>
<dbReference type="InterPro" id="IPR002761">
    <property type="entry name" value="Diphthami_syn_dom"/>
</dbReference>
<accession>X0WTB1</accession>
<dbReference type="SUPFAM" id="SSF52402">
    <property type="entry name" value="Adenine nucleotide alpha hydrolases-like"/>
    <property type="match status" value="1"/>
</dbReference>
<proteinExistence type="predicted"/>
<dbReference type="AlphaFoldDB" id="X0WTB1"/>
<dbReference type="CDD" id="cd01994">
    <property type="entry name" value="AANH_PF0828-like"/>
    <property type="match status" value="1"/>
</dbReference>
<dbReference type="NCBIfam" id="TIGR00290">
    <property type="entry name" value="MJ0570_dom"/>
    <property type="match status" value="1"/>
</dbReference>
<dbReference type="GO" id="GO:0017183">
    <property type="term" value="P:protein histidyl modification to diphthamide"/>
    <property type="evidence" value="ECO:0007669"/>
    <property type="project" value="TreeGrafter"/>
</dbReference>
<dbReference type="PANTHER" id="PTHR12196">
    <property type="entry name" value="DOMAIN OF UNKNOWN FUNCTION 71 DUF71 -CONTAINING PROTEIN"/>
    <property type="match status" value="1"/>
</dbReference>
<evidence type="ECO:0000259" key="1">
    <source>
        <dbReference type="Pfam" id="PF01902"/>
    </source>
</evidence>
<dbReference type="EMBL" id="BARS01044224">
    <property type="protein sequence ID" value="GAG33890.1"/>
    <property type="molecule type" value="Genomic_DNA"/>
</dbReference>
<dbReference type="GO" id="GO:0017178">
    <property type="term" value="F:diphthine-ammonia ligase activity"/>
    <property type="evidence" value="ECO:0007669"/>
    <property type="project" value="TreeGrafter"/>
</dbReference>
<sequence>MQAKAMGIPIVQRWTTVPDYRQEYIDMLESLKQKGITAGVFGDVKNGNELADEHRRWVEDVCSASGIDANLPLWENGREAILNEFIEAGFEAIIIASDKDRLGKSWLGRRLDRELLAELKDRYRLSPDGDVGYYHTFVVDGPLFQKRLKILEANPVLKGPIWYLDILRCGLVEKADTGRIKLGT</sequence>
<dbReference type="InterPro" id="IPR014729">
    <property type="entry name" value="Rossmann-like_a/b/a_fold"/>
</dbReference>